<gene>
    <name evidence="3" type="ORF">B0J12DRAFT_693041</name>
</gene>
<accession>A0ABQ8GTM5</accession>
<evidence type="ECO:0000256" key="2">
    <source>
        <dbReference type="SAM" id="SignalP"/>
    </source>
</evidence>
<feature type="chain" id="PRO_5045437205" description="Clock-controlled protein 6" evidence="2">
    <location>
        <begin position="19"/>
        <end position="171"/>
    </location>
</feature>
<name>A0ABQ8GTM5_9PEZI</name>
<dbReference type="PANTHER" id="PTHR35523:SF1">
    <property type="entry name" value="CELL WALL PROTEIN SED1"/>
    <property type="match status" value="1"/>
</dbReference>
<evidence type="ECO:0000313" key="4">
    <source>
        <dbReference type="Proteomes" id="UP000774617"/>
    </source>
</evidence>
<sequence length="171" mass="16651">MRFSAITAAAAVAVGVQAASNSTGDVYVTEVVTEYTTFCPVATQFTQAGKTYTVTEPTTLTITHCPGGCTITKPVISTPTTPSSPQIPAITSSSSIITAPIYPTGSNSTNGTASITKPTLSASGPAGGSASVSGPAGTAATTSSSFTGAANNLAASGAGLAAFLGFAAYIL</sequence>
<feature type="compositionally biased region" description="Polar residues" evidence="1">
    <location>
        <begin position="108"/>
        <end position="120"/>
    </location>
</feature>
<dbReference type="PANTHER" id="PTHR35523">
    <property type="entry name" value="CELL WALL PROTEIN SED1"/>
    <property type="match status" value="1"/>
</dbReference>
<proteinExistence type="predicted"/>
<reference evidence="3 4" key="1">
    <citation type="journal article" date="2021" name="Nat. Commun.">
        <title>Genetic determinants of endophytism in the Arabidopsis root mycobiome.</title>
        <authorList>
            <person name="Mesny F."/>
            <person name="Miyauchi S."/>
            <person name="Thiergart T."/>
            <person name="Pickel B."/>
            <person name="Atanasova L."/>
            <person name="Karlsson M."/>
            <person name="Huettel B."/>
            <person name="Barry K.W."/>
            <person name="Haridas S."/>
            <person name="Chen C."/>
            <person name="Bauer D."/>
            <person name="Andreopoulos W."/>
            <person name="Pangilinan J."/>
            <person name="LaButti K."/>
            <person name="Riley R."/>
            <person name="Lipzen A."/>
            <person name="Clum A."/>
            <person name="Drula E."/>
            <person name="Henrissat B."/>
            <person name="Kohler A."/>
            <person name="Grigoriev I.V."/>
            <person name="Martin F.M."/>
            <person name="Hacquard S."/>
        </authorList>
    </citation>
    <scope>NUCLEOTIDE SEQUENCE [LARGE SCALE GENOMIC DNA]</scope>
    <source>
        <strain evidence="3 4">MPI-SDFR-AT-0080</strain>
    </source>
</reference>
<evidence type="ECO:0000313" key="3">
    <source>
        <dbReference type="EMBL" id="KAH7064606.1"/>
    </source>
</evidence>
<dbReference type="InterPro" id="IPR038843">
    <property type="entry name" value="Sed1/Spi1"/>
</dbReference>
<feature type="signal peptide" evidence="2">
    <location>
        <begin position="1"/>
        <end position="18"/>
    </location>
</feature>
<evidence type="ECO:0000256" key="1">
    <source>
        <dbReference type="SAM" id="MobiDB-lite"/>
    </source>
</evidence>
<dbReference type="EMBL" id="JAGTJR010000001">
    <property type="protein sequence ID" value="KAH7064606.1"/>
    <property type="molecule type" value="Genomic_DNA"/>
</dbReference>
<organism evidence="3 4">
    <name type="scientific">Macrophomina phaseolina</name>
    <dbReference type="NCBI Taxonomy" id="35725"/>
    <lineage>
        <taxon>Eukaryota</taxon>
        <taxon>Fungi</taxon>
        <taxon>Dikarya</taxon>
        <taxon>Ascomycota</taxon>
        <taxon>Pezizomycotina</taxon>
        <taxon>Dothideomycetes</taxon>
        <taxon>Dothideomycetes incertae sedis</taxon>
        <taxon>Botryosphaeriales</taxon>
        <taxon>Botryosphaeriaceae</taxon>
        <taxon>Macrophomina</taxon>
    </lineage>
</organism>
<protein>
    <recommendedName>
        <fullName evidence="5">Clock-controlled protein 6</fullName>
    </recommendedName>
</protein>
<keyword evidence="2" id="KW-0732">Signal</keyword>
<dbReference type="Proteomes" id="UP000774617">
    <property type="component" value="Unassembled WGS sequence"/>
</dbReference>
<feature type="region of interest" description="Disordered" evidence="1">
    <location>
        <begin position="108"/>
        <end position="137"/>
    </location>
</feature>
<feature type="compositionally biased region" description="Low complexity" evidence="1">
    <location>
        <begin position="121"/>
        <end position="137"/>
    </location>
</feature>
<comment type="caution">
    <text evidence="3">The sequence shown here is derived from an EMBL/GenBank/DDBJ whole genome shotgun (WGS) entry which is preliminary data.</text>
</comment>
<keyword evidence="4" id="KW-1185">Reference proteome</keyword>
<evidence type="ECO:0008006" key="5">
    <source>
        <dbReference type="Google" id="ProtNLM"/>
    </source>
</evidence>